<dbReference type="Pfam" id="PF03524">
    <property type="entry name" value="CagX"/>
    <property type="match status" value="1"/>
</dbReference>
<dbReference type="InterPro" id="IPR010258">
    <property type="entry name" value="Conjugal_tfr_TrbG/VirB9/CagX"/>
</dbReference>
<gene>
    <name evidence="4" type="ORF">FUSO3_09825</name>
</gene>
<accession>A0AB73BUD1</accession>
<dbReference type="Gene3D" id="2.60.40.2500">
    <property type="match status" value="1"/>
</dbReference>
<dbReference type="AlphaFoldDB" id="A0AB73BUD1"/>
<feature type="chain" id="PRO_5044501429" description="P-type conjugative transfer protein TrbG" evidence="3">
    <location>
        <begin position="22"/>
        <end position="266"/>
    </location>
</feature>
<evidence type="ECO:0000313" key="4">
    <source>
        <dbReference type="EMBL" id="KDE61651.1"/>
    </source>
</evidence>
<dbReference type="Proteomes" id="UP000027473">
    <property type="component" value="Unassembled WGS sequence"/>
</dbReference>
<protein>
    <recommendedName>
        <fullName evidence="6">P-type conjugative transfer protein TrbG</fullName>
    </recommendedName>
</protein>
<evidence type="ECO:0000256" key="1">
    <source>
        <dbReference type="ARBA" id="ARBA00006135"/>
    </source>
</evidence>
<evidence type="ECO:0000256" key="2">
    <source>
        <dbReference type="ARBA" id="ARBA00022729"/>
    </source>
</evidence>
<feature type="signal peptide" evidence="3">
    <location>
        <begin position="1"/>
        <end position="21"/>
    </location>
</feature>
<evidence type="ECO:0008006" key="6">
    <source>
        <dbReference type="Google" id="ProtNLM"/>
    </source>
</evidence>
<organism evidence="4 5">
    <name type="scientific">Fusobacterium necrophorum BL</name>
    <dbReference type="NCBI Taxonomy" id="1441732"/>
    <lineage>
        <taxon>Bacteria</taxon>
        <taxon>Fusobacteriati</taxon>
        <taxon>Fusobacteriota</taxon>
        <taxon>Fusobacteriia</taxon>
        <taxon>Fusobacteriales</taxon>
        <taxon>Fusobacteriaceae</taxon>
        <taxon>Fusobacterium</taxon>
    </lineage>
</organism>
<dbReference type="InterPro" id="IPR038161">
    <property type="entry name" value="VirB9/CagX/TrbG_C_sf"/>
</dbReference>
<dbReference type="EMBL" id="JAAC01000169">
    <property type="protein sequence ID" value="KDE61651.1"/>
    <property type="molecule type" value="Genomic_DNA"/>
</dbReference>
<reference evidence="4 5" key="1">
    <citation type="submission" date="2014-01" db="EMBL/GenBank/DDBJ databases">
        <title>Comparative genomics of Fusobacterium necrophorum wild isolates.</title>
        <authorList>
            <person name="Kittichotirat W."/>
            <person name="Bumgarner R.E."/>
            <person name="Lawrence P."/>
        </authorList>
    </citation>
    <scope>NUCLEOTIDE SEQUENCE [LARGE SCALE GENOMIC DNA]</scope>
    <source>
        <strain evidence="4 5">BL</strain>
    </source>
</reference>
<sequence length="266" mass="30792">MKMMKKSILLGMIFISTLSFSNSQTEADRLEASFYNEIKTSSKPKIASGYKEALYGTEANFVYNDTSMYTVYCRVNYLTSIFLSPDEELIGTSGGDTTRWSRKETITGSEEGQRVLILVKPHTIGIKTNIVISTNKRTYQIQLISDKSLYNPIVKWSYPITEELNRKYKAAREEATTVLPTNLNYNYSLSNNKYDFTPLQVFDDGKKTYIVFRENMQEMPVFYILEGKKELMITNNRQKKNVLIIDRMFDKAELRLGDKKVRITKK</sequence>
<name>A0AB73BUD1_9FUSO</name>
<comment type="similarity">
    <text evidence="1">Belongs to the TrbG/VirB9 family.</text>
</comment>
<keyword evidence="2 3" id="KW-0732">Signal</keyword>
<evidence type="ECO:0000313" key="5">
    <source>
        <dbReference type="Proteomes" id="UP000027473"/>
    </source>
</evidence>
<dbReference type="CDD" id="cd06911">
    <property type="entry name" value="VirB9_CagX_TrbG"/>
    <property type="match status" value="1"/>
</dbReference>
<evidence type="ECO:0000256" key="3">
    <source>
        <dbReference type="SAM" id="SignalP"/>
    </source>
</evidence>
<dbReference type="RefSeq" id="WP_315940569.1">
    <property type="nucleotide sequence ID" value="NZ_JAAC01000169.1"/>
</dbReference>
<proteinExistence type="inferred from homology"/>
<dbReference type="InterPro" id="IPR033645">
    <property type="entry name" value="VirB9/CagX/TrbG_C"/>
</dbReference>
<comment type="caution">
    <text evidence="4">The sequence shown here is derived from an EMBL/GenBank/DDBJ whole genome shotgun (WGS) entry which is preliminary data.</text>
</comment>